<reference evidence="5 6" key="1">
    <citation type="submission" date="2015-09" db="EMBL/GenBank/DDBJ databases">
        <authorList>
            <consortium name="Swine Surveillance"/>
        </authorList>
    </citation>
    <scope>NUCLEOTIDE SEQUENCE [LARGE SCALE GENOMIC DNA]</scope>
    <source>
        <strain evidence="5 6">CECT 7688</strain>
    </source>
</reference>
<gene>
    <name evidence="5" type="primary">allA</name>
    <name evidence="5" type="ORF">SHM7688_02783</name>
</gene>
<dbReference type="InterPro" id="IPR047233">
    <property type="entry name" value="UAH_cupin"/>
</dbReference>
<dbReference type="EMBL" id="CYPW01000027">
    <property type="protein sequence ID" value="CUH53329.1"/>
    <property type="molecule type" value="Genomic_DNA"/>
</dbReference>
<evidence type="ECO:0000256" key="4">
    <source>
        <dbReference type="ARBA" id="ARBA00047684"/>
    </source>
</evidence>
<accession>A0A0P1ET08</accession>
<evidence type="ECO:0000313" key="6">
    <source>
        <dbReference type="Proteomes" id="UP000054823"/>
    </source>
</evidence>
<evidence type="ECO:0000313" key="5">
    <source>
        <dbReference type="EMBL" id="CUH53329.1"/>
    </source>
</evidence>
<sequence length="162" mass="17764">MTQIQVRTLTKELFAPFGDVIALKDTADKIINQGMCGRHHDLAKLDFGPEGCAGISLFSATPRSLPYTLDMVERHPEGSQAFIPMSEHAFLVIVAEDLGGQPGVPQAFLTAPGQGINFHRNTWHGVLTPLSAPRLFAVVDRIGDSANLEEFWFDTPYEIVSD</sequence>
<keyword evidence="2" id="KW-0659">Purine metabolism</keyword>
<dbReference type="STRING" id="321267.SHM7688_02783"/>
<evidence type="ECO:0000256" key="2">
    <source>
        <dbReference type="ARBA" id="ARBA00022631"/>
    </source>
</evidence>
<dbReference type="GO" id="GO:0004848">
    <property type="term" value="F:ureidoglycolate hydrolase activity"/>
    <property type="evidence" value="ECO:0007669"/>
    <property type="project" value="UniProtKB-EC"/>
</dbReference>
<dbReference type="PANTHER" id="PTHR21221">
    <property type="entry name" value="UREIDOGLYCOLATE HYDROLASE"/>
    <property type="match status" value="1"/>
</dbReference>
<dbReference type="NCBIfam" id="NF009932">
    <property type="entry name" value="PRK13395.1"/>
    <property type="match status" value="1"/>
</dbReference>
<dbReference type="RefSeq" id="WP_058240499.1">
    <property type="nucleotide sequence ID" value="NZ_CYPW01000027.1"/>
</dbReference>
<dbReference type="InterPro" id="IPR011051">
    <property type="entry name" value="RmlC_Cupin_sf"/>
</dbReference>
<dbReference type="PIRSF" id="PIRSF017306">
    <property type="entry name" value="Ureidogly_hydro"/>
    <property type="match status" value="1"/>
</dbReference>
<keyword evidence="3" id="KW-0456">Lyase</keyword>
<dbReference type="GO" id="GO:0050385">
    <property type="term" value="F:ureidoglycolate lyase activity"/>
    <property type="evidence" value="ECO:0007669"/>
    <property type="project" value="UniProtKB-EC"/>
</dbReference>
<name>A0A0P1ET08_9RHOB</name>
<dbReference type="GO" id="GO:0006144">
    <property type="term" value="P:purine nucleobase metabolic process"/>
    <property type="evidence" value="ECO:0007669"/>
    <property type="project" value="UniProtKB-KW"/>
</dbReference>
<keyword evidence="5" id="KW-0378">Hydrolase</keyword>
<dbReference type="InterPro" id="IPR024060">
    <property type="entry name" value="Ureidoglycolate_lyase_dom_sf"/>
</dbReference>
<dbReference type="NCBIfam" id="NF002952">
    <property type="entry name" value="PRK03606.2-3"/>
    <property type="match status" value="1"/>
</dbReference>
<dbReference type="AlphaFoldDB" id="A0A0P1ET08"/>
<evidence type="ECO:0000256" key="3">
    <source>
        <dbReference type="ARBA" id="ARBA00023239"/>
    </source>
</evidence>
<dbReference type="GO" id="GO:0000256">
    <property type="term" value="P:allantoin catabolic process"/>
    <property type="evidence" value="ECO:0007669"/>
    <property type="project" value="InterPro"/>
</dbReference>
<dbReference type="Proteomes" id="UP000054823">
    <property type="component" value="Unassembled WGS sequence"/>
</dbReference>
<dbReference type="InterPro" id="IPR007247">
    <property type="entry name" value="Ureidogly_lyase"/>
</dbReference>
<dbReference type="CDD" id="cd20298">
    <property type="entry name" value="cupin_UAH"/>
    <property type="match status" value="1"/>
</dbReference>
<keyword evidence="6" id="KW-1185">Reference proteome</keyword>
<dbReference type="PANTHER" id="PTHR21221:SF1">
    <property type="entry name" value="UREIDOGLYCOLATE LYASE"/>
    <property type="match status" value="1"/>
</dbReference>
<organism evidence="5 6">
    <name type="scientific">Shimia marina</name>
    <dbReference type="NCBI Taxonomy" id="321267"/>
    <lineage>
        <taxon>Bacteria</taxon>
        <taxon>Pseudomonadati</taxon>
        <taxon>Pseudomonadota</taxon>
        <taxon>Alphaproteobacteria</taxon>
        <taxon>Rhodobacterales</taxon>
        <taxon>Roseobacteraceae</taxon>
    </lineage>
</organism>
<proteinExistence type="predicted"/>
<comment type="subunit">
    <text evidence="1">Homodimer.</text>
</comment>
<protein>
    <submittedName>
        <fullName evidence="5">Ureidoglycolate hydrolase</fullName>
        <ecNumber evidence="5">3.5.1.116</ecNumber>
    </submittedName>
</protein>
<dbReference type="EC" id="3.5.1.116" evidence="5"/>
<evidence type="ECO:0000256" key="1">
    <source>
        <dbReference type="ARBA" id="ARBA00011738"/>
    </source>
</evidence>
<dbReference type="Pfam" id="PF04115">
    <property type="entry name" value="Ureidogly_lyase"/>
    <property type="match status" value="1"/>
</dbReference>
<dbReference type="Gene3D" id="2.60.120.480">
    <property type="entry name" value="Ureidoglycolate hydrolase"/>
    <property type="match status" value="1"/>
</dbReference>
<comment type="catalytic activity">
    <reaction evidence="4">
        <text>(S)-ureidoglycolate = urea + glyoxylate</text>
        <dbReference type="Rhea" id="RHEA:11304"/>
        <dbReference type="ChEBI" id="CHEBI:16199"/>
        <dbReference type="ChEBI" id="CHEBI:36655"/>
        <dbReference type="ChEBI" id="CHEBI:57296"/>
        <dbReference type="EC" id="4.3.2.3"/>
    </reaction>
</comment>
<dbReference type="SUPFAM" id="SSF51182">
    <property type="entry name" value="RmlC-like cupins"/>
    <property type="match status" value="1"/>
</dbReference>
<dbReference type="OrthoDB" id="9804602at2"/>